<dbReference type="PROSITE" id="PS00108">
    <property type="entry name" value="PROTEIN_KINASE_ST"/>
    <property type="match status" value="1"/>
</dbReference>
<keyword evidence="11" id="KW-0812">Transmembrane</keyword>
<dbReference type="GO" id="GO:0016301">
    <property type="term" value="F:kinase activity"/>
    <property type="evidence" value="ECO:0007669"/>
    <property type="project" value="UniProtKB-KW"/>
</dbReference>
<dbReference type="InterPro" id="IPR000719">
    <property type="entry name" value="Prot_kinase_dom"/>
</dbReference>
<evidence type="ECO:0000259" key="13">
    <source>
        <dbReference type="PROSITE" id="PS51178"/>
    </source>
</evidence>
<feature type="compositionally biased region" description="Basic residues" evidence="10">
    <location>
        <begin position="328"/>
        <end position="338"/>
    </location>
</feature>
<dbReference type="EC" id="2.7.11.1" evidence="1"/>
<dbReference type="Pfam" id="PF03793">
    <property type="entry name" value="PASTA"/>
    <property type="match status" value="3"/>
</dbReference>
<feature type="domain" description="Protein kinase" evidence="12">
    <location>
        <begin position="11"/>
        <end position="271"/>
    </location>
</feature>
<dbReference type="SUPFAM" id="SSF56112">
    <property type="entry name" value="Protein kinase-like (PK-like)"/>
    <property type="match status" value="1"/>
</dbReference>
<evidence type="ECO:0000256" key="2">
    <source>
        <dbReference type="ARBA" id="ARBA00022527"/>
    </source>
</evidence>
<keyword evidence="3" id="KW-0808">Transferase</keyword>
<name>A0ABY9QEP0_GEOTD</name>
<dbReference type="InterPro" id="IPR011009">
    <property type="entry name" value="Kinase-like_dom_sf"/>
</dbReference>
<dbReference type="CDD" id="cd14014">
    <property type="entry name" value="STKc_PknB_like"/>
    <property type="match status" value="1"/>
</dbReference>
<comment type="catalytic activity">
    <reaction evidence="7">
        <text>L-threonyl-[protein] + ATP = O-phospho-L-threonyl-[protein] + ADP + H(+)</text>
        <dbReference type="Rhea" id="RHEA:46608"/>
        <dbReference type="Rhea" id="RHEA-COMP:11060"/>
        <dbReference type="Rhea" id="RHEA-COMP:11605"/>
        <dbReference type="ChEBI" id="CHEBI:15378"/>
        <dbReference type="ChEBI" id="CHEBI:30013"/>
        <dbReference type="ChEBI" id="CHEBI:30616"/>
        <dbReference type="ChEBI" id="CHEBI:61977"/>
        <dbReference type="ChEBI" id="CHEBI:456216"/>
        <dbReference type="EC" id="2.7.11.1"/>
    </reaction>
</comment>
<feature type="transmembrane region" description="Helical" evidence="11">
    <location>
        <begin position="343"/>
        <end position="365"/>
    </location>
</feature>
<accession>A0ABY9QEP0</accession>
<dbReference type="Gene3D" id="2.60.40.2560">
    <property type="match status" value="1"/>
</dbReference>
<dbReference type="Pfam" id="PF00069">
    <property type="entry name" value="Pkinase"/>
    <property type="match status" value="1"/>
</dbReference>
<dbReference type="PROSITE" id="PS00107">
    <property type="entry name" value="PROTEIN_KINASE_ATP"/>
    <property type="match status" value="1"/>
</dbReference>
<dbReference type="PANTHER" id="PTHR43289:SF34">
    <property type="entry name" value="SERINE_THREONINE-PROTEIN KINASE YBDM-RELATED"/>
    <property type="match status" value="1"/>
</dbReference>
<evidence type="ECO:0000256" key="9">
    <source>
        <dbReference type="PROSITE-ProRule" id="PRU10141"/>
    </source>
</evidence>
<dbReference type="InterPro" id="IPR005543">
    <property type="entry name" value="PASTA_dom"/>
</dbReference>
<dbReference type="SMART" id="SM00220">
    <property type="entry name" value="S_TKc"/>
    <property type="match status" value="1"/>
</dbReference>
<dbReference type="Gene3D" id="3.30.200.20">
    <property type="entry name" value="Phosphorylase Kinase, domain 1"/>
    <property type="match status" value="1"/>
</dbReference>
<evidence type="ECO:0000256" key="10">
    <source>
        <dbReference type="SAM" id="MobiDB-lite"/>
    </source>
</evidence>
<feature type="binding site" evidence="9">
    <location>
        <position position="40"/>
    </location>
    <ligand>
        <name>ATP</name>
        <dbReference type="ChEBI" id="CHEBI:30616"/>
    </ligand>
</feature>
<comment type="catalytic activity">
    <reaction evidence="8">
        <text>L-seryl-[protein] + ATP = O-phospho-L-seryl-[protein] + ADP + H(+)</text>
        <dbReference type="Rhea" id="RHEA:17989"/>
        <dbReference type="Rhea" id="RHEA-COMP:9863"/>
        <dbReference type="Rhea" id="RHEA-COMP:11604"/>
        <dbReference type="ChEBI" id="CHEBI:15378"/>
        <dbReference type="ChEBI" id="CHEBI:29999"/>
        <dbReference type="ChEBI" id="CHEBI:30616"/>
        <dbReference type="ChEBI" id="CHEBI:83421"/>
        <dbReference type="ChEBI" id="CHEBI:456216"/>
        <dbReference type="EC" id="2.7.11.1"/>
    </reaction>
</comment>
<proteinExistence type="predicted"/>
<dbReference type="Proteomes" id="UP001297580">
    <property type="component" value="Chromosome"/>
</dbReference>
<feature type="domain" description="PASTA" evidence="13">
    <location>
        <begin position="370"/>
        <end position="437"/>
    </location>
</feature>
<evidence type="ECO:0000256" key="8">
    <source>
        <dbReference type="ARBA" id="ARBA00048679"/>
    </source>
</evidence>
<dbReference type="PROSITE" id="PS51178">
    <property type="entry name" value="PASTA"/>
    <property type="match status" value="3"/>
</dbReference>
<protein>
    <recommendedName>
        <fullName evidence="1">non-specific serine/threonine protein kinase</fullName>
        <ecNumber evidence="1">2.7.11.1</ecNumber>
    </recommendedName>
</protein>
<feature type="compositionally biased region" description="Basic and acidic residues" evidence="10">
    <location>
        <begin position="311"/>
        <end position="327"/>
    </location>
</feature>
<evidence type="ECO:0000256" key="7">
    <source>
        <dbReference type="ARBA" id="ARBA00047899"/>
    </source>
</evidence>
<feature type="domain" description="PASTA" evidence="13">
    <location>
        <begin position="506"/>
        <end position="572"/>
    </location>
</feature>
<keyword evidence="5 14" id="KW-0418">Kinase</keyword>
<dbReference type="SMART" id="SM00740">
    <property type="entry name" value="PASTA"/>
    <property type="match status" value="3"/>
</dbReference>
<dbReference type="PANTHER" id="PTHR43289">
    <property type="entry name" value="MITOGEN-ACTIVATED PROTEIN KINASE KINASE KINASE 20-RELATED"/>
    <property type="match status" value="1"/>
</dbReference>
<dbReference type="Gene3D" id="3.30.10.20">
    <property type="match status" value="3"/>
</dbReference>
<dbReference type="Gene3D" id="1.10.510.10">
    <property type="entry name" value="Transferase(Phosphotransferase) domain 1"/>
    <property type="match status" value="1"/>
</dbReference>
<keyword evidence="4 9" id="KW-0547">Nucleotide-binding</keyword>
<sequence length="665" mass="74315">MLIGKRLNDRYKIISLIGGGGMANVYLARDIILERDVAVKVLRLDFANDEQFIKRFRREAQAATSLNHEHIVSIYDIGEEEGVYYIVMEYVRGATLKQYIQQYAPLPVEQALRIMDQLTSAIAHAHENGIIHRDIKPQNILLDEDGNVKVTDFGIAVAMSGTTITQTNSVLGSVHYLSPEQARGGIATEKSDIYSLGVVMFELVTGRLPFSGESAVSIVLKHLQEETPSPKDWNPEIPQSVENIILKAMAKDPFYRYPSAQEMNEDIRTALDPRRRNEAKFTIPDDDEATKVIPVMKRPESAALEQETIIDEEKVNESAKTADEPKQKPKPKPKPKSKRKRMWITWLAAALLLLGVVGVSALTWIPDLVFPKDVTIPDVTNKEYDEAVEELSALGLEIKDTIDVEDDTIEEGKVVRTDPEAGMTVKPGAGVIIYKSVGKKKIEFPSFIGDEISVAEKELRAEGFTRITRNGRYSDKPEGTILDQYPYAGDEVVPDETEVIFTVSLGPEKVRLKDLTGYTEKSVRDYVEDQGLRIEVTYEHSDDVPEGLVISQTPAAGEQVEKGKTITVVISRGPEPKPSKTVVKEITIPYEPAEEGQIVKAQLYIQDANHNMTTPYKTYQLTQSVTETVEFEIPYGETAYYRVIVNNVVKDEGTIPYPENGGKKE</sequence>
<evidence type="ECO:0000313" key="15">
    <source>
        <dbReference type="Proteomes" id="UP001297580"/>
    </source>
</evidence>
<feature type="region of interest" description="Disordered" evidence="10">
    <location>
        <begin position="303"/>
        <end position="338"/>
    </location>
</feature>
<dbReference type="InterPro" id="IPR017441">
    <property type="entry name" value="Protein_kinase_ATP_BS"/>
</dbReference>
<evidence type="ECO:0000256" key="5">
    <source>
        <dbReference type="ARBA" id="ARBA00022777"/>
    </source>
</evidence>
<keyword evidence="11" id="KW-0472">Membrane</keyword>
<keyword evidence="11" id="KW-1133">Transmembrane helix</keyword>
<evidence type="ECO:0000313" key="14">
    <source>
        <dbReference type="EMBL" id="WMV77365.1"/>
    </source>
</evidence>
<keyword evidence="6 9" id="KW-0067">ATP-binding</keyword>
<dbReference type="SUPFAM" id="SSF54184">
    <property type="entry name" value="Penicillin-binding protein 2x (pbp-2x), c-terminal domain"/>
    <property type="match status" value="1"/>
</dbReference>
<evidence type="ECO:0000256" key="11">
    <source>
        <dbReference type="SAM" id="Phobius"/>
    </source>
</evidence>
<dbReference type="CDD" id="cd06577">
    <property type="entry name" value="PASTA_pknB"/>
    <property type="match status" value="3"/>
</dbReference>
<evidence type="ECO:0000256" key="4">
    <source>
        <dbReference type="ARBA" id="ARBA00022741"/>
    </source>
</evidence>
<dbReference type="EMBL" id="CP133461">
    <property type="protein sequence ID" value="WMV77365.1"/>
    <property type="molecule type" value="Genomic_DNA"/>
</dbReference>
<evidence type="ECO:0000256" key="3">
    <source>
        <dbReference type="ARBA" id="ARBA00022679"/>
    </source>
</evidence>
<keyword evidence="15" id="KW-1185">Reference proteome</keyword>
<organism evidence="14 15">
    <name type="scientific">Geobacillus thermodenitrificans</name>
    <dbReference type="NCBI Taxonomy" id="33940"/>
    <lineage>
        <taxon>Bacteria</taxon>
        <taxon>Bacillati</taxon>
        <taxon>Bacillota</taxon>
        <taxon>Bacilli</taxon>
        <taxon>Bacillales</taxon>
        <taxon>Anoxybacillaceae</taxon>
        <taxon>Geobacillus</taxon>
    </lineage>
</organism>
<dbReference type="PROSITE" id="PS50011">
    <property type="entry name" value="PROTEIN_KINASE_DOM"/>
    <property type="match status" value="1"/>
</dbReference>
<dbReference type="InterPro" id="IPR008271">
    <property type="entry name" value="Ser/Thr_kinase_AS"/>
</dbReference>
<gene>
    <name evidence="14" type="primary">pknB</name>
    <name evidence="14" type="ORF">HSX42_06280</name>
</gene>
<evidence type="ECO:0000259" key="12">
    <source>
        <dbReference type="PROSITE" id="PS50011"/>
    </source>
</evidence>
<evidence type="ECO:0000256" key="6">
    <source>
        <dbReference type="ARBA" id="ARBA00022840"/>
    </source>
</evidence>
<evidence type="ECO:0000256" key="1">
    <source>
        <dbReference type="ARBA" id="ARBA00012513"/>
    </source>
</evidence>
<dbReference type="RefSeq" id="WP_081157112.1">
    <property type="nucleotide sequence ID" value="NZ_CP017690.1"/>
</dbReference>
<dbReference type="NCBIfam" id="NF033483">
    <property type="entry name" value="PknB_PASTA_kin"/>
    <property type="match status" value="1"/>
</dbReference>
<feature type="domain" description="PASTA" evidence="13">
    <location>
        <begin position="438"/>
        <end position="505"/>
    </location>
</feature>
<reference evidence="14 15" key="1">
    <citation type="submission" date="2023-08" db="EMBL/GenBank/DDBJ databases">
        <title>Complete genome sequence of Geobacillus thermodenitrificans K1041, a genetically tractable strain representative of the genus Geobacillus.</title>
        <authorList>
            <person name="Kani S."/>
            <person name="Suzuki H."/>
        </authorList>
    </citation>
    <scope>NUCLEOTIDE SEQUENCE [LARGE SCALE GENOMIC DNA]</scope>
    <source>
        <strain evidence="14 15">K1041</strain>
    </source>
</reference>
<keyword evidence="2" id="KW-0723">Serine/threonine-protein kinase</keyword>